<dbReference type="Proteomes" id="UP000006242">
    <property type="component" value="Unassembled WGS sequence"/>
</dbReference>
<dbReference type="RefSeq" id="WP_021031891.1">
    <property type="nucleotide sequence ID" value="NZ_AFNV02000030.1"/>
</dbReference>
<dbReference type="SMART" id="SM00257">
    <property type="entry name" value="LysM"/>
    <property type="match status" value="1"/>
</dbReference>
<dbReference type="InterPro" id="IPR036779">
    <property type="entry name" value="LysM_dom_sf"/>
</dbReference>
<accession>U2E1B7</accession>
<dbReference type="PROSITE" id="PS51257">
    <property type="entry name" value="PROKAR_LIPOPROTEIN"/>
    <property type="match status" value="1"/>
</dbReference>
<dbReference type="STRING" id="1033802.SSPSH_003474"/>
<dbReference type="PROSITE" id="PS51782">
    <property type="entry name" value="LYSM"/>
    <property type="match status" value="1"/>
</dbReference>
<dbReference type="InterPro" id="IPR018392">
    <property type="entry name" value="LysM"/>
</dbReference>
<reference evidence="2 3" key="1">
    <citation type="journal article" date="2011" name="J. Bacteriol.">
        <title>Genome sequence of Salinisphaera shabanensis, a gammaproteobacterium from the harsh, variable environment of the brine-seawater interface of the Shaban Deep in the Red Sea.</title>
        <authorList>
            <person name="Antunes A."/>
            <person name="Alam I."/>
            <person name="Bajic V.B."/>
            <person name="Stingl U."/>
        </authorList>
    </citation>
    <scope>NUCLEOTIDE SEQUENCE [LARGE SCALE GENOMIC DNA]</scope>
    <source>
        <strain evidence="2 3">E1L3A</strain>
    </source>
</reference>
<feature type="domain" description="LysM" evidence="1">
    <location>
        <begin position="70"/>
        <end position="118"/>
    </location>
</feature>
<keyword evidence="3" id="KW-1185">Reference proteome</keyword>
<dbReference type="CDD" id="cd00118">
    <property type="entry name" value="LysM"/>
    <property type="match status" value="1"/>
</dbReference>
<dbReference type="SUPFAM" id="SSF54106">
    <property type="entry name" value="LysM domain"/>
    <property type="match status" value="1"/>
</dbReference>
<gene>
    <name evidence="2" type="ORF">SSPSH_003474</name>
</gene>
<evidence type="ECO:0000313" key="2">
    <source>
        <dbReference type="EMBL" id="ERJ17711.1"/>
    </source>
</evidence>
<comment type="caution">
    <text evidence="2">The sequence shown here is derived from an EMBL/GenBank/DDBJ whole genome shotgun (WGS) entry which is preliminary data.</text>
</comment>
<organism evidence="2 3">
    <name type="scientific">Salinisphaera shabanensis E1L3A</name>
    <dbReference type="NCBI Taxonomy" id="1033802"/>
    <lineage>
        <taxon>Bacteria</taxon>
        <taxon>Pseudomonadati</taxon>
        <taxon>Pseudomonadota</taxon>
        <taxon>Gammaproteobacteria</taxon>
        <taxon>Salinisphaerales</taxon>
        <taxon>Salinisphaeraceae</taxon>
        <taxon>Salinisphaera</taxon>
    </lineage>
</organism>
<reference evidence="2 3" key="2">
    <citation type="journal article" date="2013" name="PLoS ONE">
        <title>INDIGO - INtegrated Data Warehouse of MIcrobial GenOmes with Examples from the Red Sea Extremophiles.</title>
        <authorList>
            <person name="Alam I."/>
            <person name="Antunes A."/>
            <person name="Kamau A.A."/>
            <person name="Ba Alawi W."/>
            <person name="Kalkatawi M."/>
            <person name="Stingl U."/>
            <person name="Bajic V.B."/>
        </authorList>
    </citation>
    <scope>NUCLEOTIDE SEQUENCE [LARGE SCALE GENOMIC DNA]</scope>
    <source>
        <strain evidence="2 3">E1L3A</strain>
    </source>
</reference>
<dbReference type="eggNOG" id="COG1652">
    <property type="taxonomic scope" value="Bacteria"/>
</dbReference>
<proteinExistence type="predicted"/>
<dbReference type="OrthoDB" id="9765158at2"/>
<dbReference type="PANTHER" id="PTHR34700:SF4">
    <property type="entry name" value="PHAGE-LIKE ELEMENT PBSX PROTEIN XKDP"/>
    <property type="match status" value="1"/>
</dbReference>
<sequence length="379" mass="41659">MREYNDLKQAMKYAGTGLTLVMAIAASGCAHQQAEPELAPAAPATPLPERAAPVVRENTVSSQLRADAPLRYVVKKGDTLWDIAGYYLRDPWYWPQLWYANPDIANPHLIYPGDVLILTRDADGNFQLRRAGTKVLSPRVRESSLESVATIPLDAIRAFITGPRLVSQEELAEAPYIVSFIDEHLVGGKGTVSYVRGVDGQGHDADRYSLVRDAGPYKDPDTGEILGQQAVPVGEIQITEYGPVAKAEITKSYREALVADRLLPMETEDLVRDFYPHAPDRAIEGRIISVYDGVSAIGQYQVVTLSLGSTDGVERGHVLDIFEAGRVVLDPVKGGQVRLPELKSGQLLVFKTDEQVSFAVIMRAERAVHIEDFVRTPAR</sequence>
<dbReference type="InterPro" id="IPR052196">
    <property type="entry name" value="Bact_Kbp"/>
</dbReference>
<name>U2E1B7_9GAMM</name>
<dbReference type="Gene3D" id="3.10.350.10">
    <property type="entry name" value="LysM domain"/>
    <property type="match status" value="1"/>
</dbReference>
<protein>
    <submittedName>
        <fullName evidence="2">LysM domain protein</fullName>
    </submittedName>
</protein>
<dbReference type="Pfam" id="PF01476">
    <property type="entry name" value="LysM"/>
    <property type="match status" value="1"/>
</dbReference>
<evidence type="ECO:0000259" key="1">
    <source>
        <dbReference type="PROSITE" id="PS51782"/>
    </source>
</evidence>
<dbReference type="EMBL" id="AFNV02000030">
    <property type="protein sequence ID" value="ERJ17711.1"/>
    <property type="molecule type" value="Genomic_DNA"/>
</dbReference>
<dbReference type="PANTHER" id="PTHR34700">
    <property type="entry name" value="POTASSIUM BINDING PROTEIN KBP"/>
    <property type="match status" value="1"/>
</dbReference>
<evidence type="ECO:0000313" key="3">
    <source>
        <dbReference type="Proteomes" id="UP000006242"/>
    </source>
</evidence>
<dbReference type="AlphaFoldDB" id="U2E1B7"/>